<organism evidence="2 3">
    <name type="scientific">Ralstonia insidiosa</name>
    <dbReference type="NCBI Taxonomy" id="190721"/>
    <lineage>
        <taxon>Bacteria</taxon>
        <taxon>Pseudomonadati</taxon>
        <taxon>Pseudomonadota</taxon>
        <taxon>Betaproteobacteria</taxon>
        <taxon>Burkholderiales</taxon>
        <taxon>Burkholderiaceae</taxon>
        <taxon>Ralstonia</taxon>
    </lineage>
</organism>
<comment type="caution">
    <text evidence="2">The sequence shown here is derived from an EMBL/GenBank/DDBJ whole genome shotgun (WGS) entry which is preliminary data.</text>
</comment>
<evidence type="ECO:0000313" key="3">
    <source>
        <dbReference type="Proteomes" id="UP000575469"/>
    </source>
</evidence>
<evidence type="ECO:0000256" key="1">
    <source>
        <dbReference type="SAM" id="MobiDB-lite"/>
    </source>
</evidence>
<protein>
    <submittedName>
        <fullName evidence="2">Uncharacterized protein</fullName>
    </submittedName>
</protein>
<dbReference type="AlphaFoldDB" id="A0A848NVL5"/>
<feature type="region of interest" description="Disordered" evidence="1">
    <location>
        <begin position="208"/>
        <end position="294"/>
    </location>
</feature>
<accession>A0A848NVL5</accession>
<reference evidence="2 3" key="1">
    <citation type="submission" date="2020-04" db="EMBL/GenBank/DDBJ databases">
        <title>Ralstonia insidiosa genome sequencing and assembly.</title>
        <authorList>
            <person name="Martins R.C.R."/>
            <person name="Perdigao-Neto L.V."/>
            <person name="Levin A.S.S."/>
            <person name="Costa S.F."/>
        </authorList>
    </citation>
    <scope>NUCLEOTIDE SEQUENCE [LARGE SCALE GENOMIC DNA]</scope>
    <source>
        <strain evidence="2 3">5047</strain>
    </source>
</reference>
<gene>
    <name evidence="2" type="ORF">HGR00_05265</name>
</gene>
<name>A0A848NVL5_9RALS</name>
<feature type="compositionally biased region" description="Basic and acidic residues" evidence="1">
    <location>
        <begin position="283"/>
        <end position="294"/>
    </location>
</feature>
<evidence type="ECO:0000313" key="2">
    <source>
        <dbReference type="EMBL" id="NMV37310.1"/>
    </source>
</evidence>
<feature type="compositionally biased region" description="Low complexity" evidence="1">
    <location>
        <begin position="231"/>
        <end position="257"/>
    </location>
</feature>
<sequence>MIHPATSRRATSRLRLSRFPRAATRRLCMAIGAAALLAGCAVNPNGRGGMQFGVDTTELFGTVVDTFQLKDGSEGTLRKDSGHYSLKLARYMRVIPLQNAITAKVARVDNIGDRTAVTIETQERNCPYKYVLLAVQGSDVLGWEFGNCQDRPRANLDDKNGVLTFDFPGYGRLARHTYADSRLQQSAVPVPPGVDLNAKPFADASLRAPLGNTGNAPAADGNRYVPALPQTTAGSSTPSPGTPSTSPTSAASAANNGTRKRAGGNSGTPTVARAPTQLSFPTEDVKPVRVDLLK</sequence>
<dbReference type="RefSeq" id="WP_167313474.1">
    <property type="nucleotide sequence ID" value="NZ_JABBZM010000003.1"/>
</dbReference>
<proteinExistence type="predicted"/>
<dbReference type="EMBL" id="JABBZM010000003">
    <property type="protein sequence ID" value="NMV37310.1"/>
    <property type="molecule type" value="Genomic_DNA"/>
</dbReference>
<dbReference type="Proteomes" id="UP000575469">
    <property type="component" value="Unassembled WGS sequence"/>
</dbReference>